<dbReference type="GO" id="GO:0006412">
    <property type="term" value="P:translation"/>
    <property type="evidence" value="ECO:0007669"/>
    <property type="project" value="UniProtKB-UniRule"/>
</dbReference>
<dbReference type="Pfam" id="PF00886">
    <property type="entry name" value="Ribosomal_S16"/>
    <property type="match status" value="1"/>
</dbReference>
<keyword evidence="1 3" id="KW-0689">Ribosomal protein</keyword>
<dbReference type="PROSITE" id="PS00732">
    <property type="entry name" value="RIBOSOMAL_S16"/>
    <property type="match status" value="1"/>
</dbReference>
<dbReference type="GO" id="GO:0003735">
    <property type="term" value="F:structural constituent of ribosome"/>
    <property type="evidence" value="ECO:0007669"/>
    <property type="project" value="InterPro"/>
</dbReference>
<evidence type="ECO:0000256" key="1">
    <source>
        <dbReference type="HAMAP-Rule" id="MF_00385"/>
    </source>
</evidence>
<dbReference type="HAMAP" id="MF_00385">
    <property type="entry name" value="Ribosomal_bS16"/>
    <property type="match status" value="1"/>
</dbReference>
<dbReference type="EMBL" id="CP076448">
    <property type="protein sequence ID" value="QXM25496.1"/>
    <property type="molecule type" value="Genomic_DNA"/>
</dbReference>
<protein>
    <recommendedName>
        <fullName evidence="1">Small ribosomal subunit protein bS16</fullName>
    </recommendedName>
</protein>
<name>A0A975YKA1_9PROT</name>
<evidence type="ECO:0000313" key="3">
    <source>
        <dbReference type="EMBL" id="QXM25496.1"/>
    </source>
</evidence>
<dbReference type="NCBIfam" id="TIGR00002">
    <property type="entry name" value="S16"/>
    <property type="match status" value="1"/>
</dbReference>
<dbReference type="InterPro" id="IPR020592">
    <property type="entry name" value="Ribosomal_bS16_CS"/>
</dbReference>
<keyword evidence="1" id="KW-0687">Ribonucleoprotein</keyword>
<dbReference type="Proteomes" id="UP000694001">
    <property type="component" value="Chromosome"/>
</dbReference>
<dbReference type="AlphaFoldDB" id="A0A975YKA1"/>
<sequence length="109" mass="12219">MSVKIRLSRAGAKKRPYYHIVVADSRSPRDGRFIEKVGAYNPMLPADHADRVKLQPEKIKAWLGKGAQVTDRVERFLVKAGLIPERPRPAQTKQHLPKKKAQERAAAAG</sequence>
<dbReference type="GO" id="GO:0015935">
    <property type="term" value="C:small ribosomal subunit"/>
    <property type="evidence" value="ECO:0007669"/>
    <property type="project" value="TreeGrafter"/>
</dbReference>
<accession>A0A975YKA1</accession>
<gene>
    <name evidence="1 3" type="primary">rpsP</name>
    <name evidence="3" type="ORF">KO353_04515</name>
</gene>
<organism evidence="3 4">
    <name type="scientific">Elioraea tepida</name>
    <dbReference type="NCBI Taxonomy" id="2843330"/>
    <lineage>
        <taxon>Bacteria</taxon>
        <taxon>Pseudomonadati</taxon>
        <taxon>Pseudomonadota</taxon>
        <taxon>Alphaproteobacteria</taxon>
        <taxon>Acetobacterales</taxon>
        <taxon>Elioraeaceae</taxon>
        <taxon>Elioraea</taxon>
    </lineage>
</organism>
<reference evidence="3" key="1">
    <citation type="submission" date="2021-06" db="EMBL/GenBank/DDBJ databases">
        <title>Elioraea tepida, sp. nov., a moderately thermophilic aerobic anoxygenic phototrophic bacterium isolated from an alkaline siliceous hot spring mat community in Yellowstone National Park, WY, USA.</title>
        <authorList>
            <person name="Saini M.K."/>
            <person name="Yoshida S."/>
            <person name="Sebastian A."/>
            <person name="Hirose S."/>
            <person name="Hara E."/>
            <person name="Tamaki H."/>
            <person name="Soulier N.T."/>
            <person name="Albert I."/>
            <person name="Hanada S."/>
            <person name="Bryant D.A."/>
            <person name="Tank M."/>
        </authorList>
    </citation>
    <scope>NUCLEOTIDE SEQUENCE</scope>
    <source>
        <strain evidence="3">MS-P2</strain>
    </source>
</reference>
<dbReference type="RefSeq" id="WP_218286552.1">
    <property type="nucleotide sequence ID" value="NZ_CP076448.1"/>
</dbReference>
<keyword evidence="4" id="KW-1185">Reference proteome</keyword>
<evidence type="ECO:0000256" key="2">
    <source>
        <dbReference type="SAM" id="MobiDB-lite"/>
    </source>
</evidence>
<evidence type="ECO:0000313" key="4">
    <source>
        <dbReference type="Proteomes" id="UP000694001"/>
    </source>
</evidence>
<comment type="similarity">
    <text evidence="1">Belongs to the bacterial ribosomal protein bS16 family.</text>
</comment>
<dbReference type="PANTHER" id="PTHR12919:SF20">
    <property type="entry name" value="SMALL RIBOSOMAL SUBUNIT PROTEIN BS16M"/>
    <property type="match status" value="1"/>
</dbReference>
<proteinExistence type="inferred from homology"/>
<dbReference type="InterPro" id="IPR000307">
    <property type="entry name" value="Ribosomal_bS16"/>
</dbReference>
<dbReference type="PANTHER" id="PTHR12919">
    <property type="entry name" value="30S RIBOSOMAL PROTEIN S16"/>
    <property type="match status" value="1"/>
</dbReference>
<dbReference type="KEGG" id="elio:KO353_04515"/>
<feature type="region of interest" description="Disordered" evidence="2">
    <location>
        <begin position="82"/>
        <end position="109"/>
    </location>
</feature>